<keyword evidence="2" id="KW-1185">Reference proteome</keyword>
<dbReference type="AlphaFoldDB" id="R9B1P9"/>
<organism evidence="1 2">
    <name type="scientific">Acinetobacter tandoii DSM 14970 = CIP 107469</name>
    <dbReference type="NCBI Taxonomy" id="1120927"/>
    <lineage>
        <taxon>Bacteria</taxon>
        <taxon>Pseudomonadati</taxon>
        <taxon>Pseudomonadota</taxon>
        <taxon>Gammaproteobacteria</taxon>
        <taxon>Moraxellales</taxon>
        <taxon>Moraxellaceae</taxon>
        <taxon>Acinetobacter</taxon>
    </lineage>
</organism>
<evidence type="ECO:0000313" key="2">
    <source>
        <dbReference type="Proteomes" id="UP000016201"/>
    </source>
</evidence>
<dbReference type="EMBL" id="AQFM01000036">
    <property type="protein sequence ID" value="EOR08215.1"/>
    <property type="molecule type" value="Genomic_DNA"/>
</dbReference>
<dbReference type="Proteomes" id="UP000016201">
    <property type="component" value="Unassembled WGS sequence"/>
</dbReference>
<accession>R9B1P9</accession>
<name>R9B1P9_9GAMM</name>
<dbReference type="PATRIC" id="fig|1120927.3.peg.1521"/>
<dbReference type="RefSeq" id="WP_016166655.1">
    <property type="nucleotide sequence ID" value="NZ_JHZG01000011.1"/>
</dbReference>
<reference evidence="1 2" key="1">
    <citation type="submission" date="2013-03" db="EMBL/GenBank/DDBJ databases">
        <title>The Genome Sequence of Acinetobacter tandoii CIP 107469.</title>
        <authorList>
            <consortium name="The Broad Institute Genome Sequencing Platform"/>
            <consortium name="The Broad Institute Genome Sequencing Center for Infectious Disease"/>
            <person name="Cerqueira G."/>
            <person name="Feldgarden M."/>
            <person name="Courvalin P."/>
            <person name="Perichon B."/>
            <person name="Grillot-Courvalin C."/>
            <person name="Clermont D."/>
            <person name="Rocha E."/>
            <person name="Yoon E.-J."/>
            <person name="Nemec A."/>
            <person name="Walker B."/>
            <person name="Young S.K."/>
            <person name="Zeng Q."/>
            <person name="Gargeya S."/>
            <person name="Fitzgerald M."/>
            <person name="Haas B."/>
            <person name="Abouelleil A."/>
            <person name="Alvarado L."/>
            <person name="Arachchi H.M."/>
            <person name="Berlin A.M."/>
            <person name="Chapman S.B."/>
            <person name="Dewar J."/>
            <person name="Goldberg J."/>
            <person name="Griggs A."/>
            <person name="Gujja S."/>
            <person name="Hansen M."/>
            <person name="Howarth C."/>
            <person name="Imamovic A."/>
            <person name="Larimer J."/>
            <person name="McCowan C."/>
            <person name="Murphy C."/>
            <person name="Neiman D."/>
            <person name="Pearson M."/>
            <person name="Priest M."/>
            <person name="Roberts A."/>
            <person name="Saif S."/>
            <person name="Shea T."/>
            <person name="Sisk P."/>
            <person name="Sykes S."/>
            <person name="Wortman J."/>
            <person name="Nusbaum C."/>
            <person name="Birren B."/>
        </authorList>
    </citation>
    <scope>NUCLEOTIDE SEQUENCE [LARGE SCALE GENOMIC DNA]</scope>
    <source>
        <strain evidence="1 2">CIP 107469</strain>
    </source>
</reference>
<sequence>MNTANAIALPNLASLFLAAADNREIETHEIEGLGKVGIKKLSIAARDEWVASEKHSTICLLQNAVCDPDTGSLVLKEIELERLKELPTTIVDSLIEKIFKHNGMKTVKDLREEQQSEELKNSKADQS</sequence>
<comment type="caution">
    <text evidence="1">The sequence shown here is derived from an EMBL/GenBank/DDBJ whole genome shotgun (WGS) entry which is preliminary data.</text>
</comment>
<proteinExistence type="predicted"/>
<evidence type="ECO:0000313" key="1">
    <source>
        <dbReference type="EMBL" id="EOR08215.1"/>
    </source>
</evidence>
<gene>
    <name evidence="1" type="ORF">I593_01570</name>
</gene>
<protein>
    <submittedName>
        <fullName evidence="1">Uncharacterized protein</fullName>
    </submittedName>
</protein>